<evidence type="ECO:0000256" key="3">
    <source>
        <dbReference type="ARBA" id="ARBA00022692"/>
    </source>
</evidence>
<feature type="transmembrane region" description="Helical" evidence="6">
    <location>
        <begin position="36"/>
        <end position="55"/>
    </location>
</feature>
<gene>
    <name evidence="8" type="ORF">SAMN04488565_0816</name>
</gene>
<feature type="transmembrane region" description="Helical" evidence="6">
    <location>
        <begin position="234"/>
        <end position="255"/>
    </location>
</feature>
<sequence>MTAPEAPARPDERLRHRRPRASRPLRVLRVLRRMPFTLTFVGAMLAVGVATGTLWRPASEQSWYPQVATGIPSFADGRWWTVLTSPFFVDHPTVLLTLLPLVIGGLGWAEWRFGSLRTLALALAGHIVGVLGAAGILLLVSQTGWHWAVRLTETLDVGPSCAAFAALVFAIAALPAPWRLRARIAIGLWVGISVLYLGELYDLEHAVAMTAALIASGWLPAFRHPAGRPTQREWRLIALAGLIAIGVIQVLDLIVPFDGPLGRNHPTASLVDVAVDVVVIALIANGIRSGYRVAWIAALGVGAFNLVTAVLGFALLPALVDAGAVESPRQVFALLLPPAVLWAALIVLLIVGRGAFRVPLRRSRRALAADHVTRDELVQRLERYGGSTLSWMATWEPNQRIASGAGAVAYQAHAGVAVMLSDPIVPEGEHGAALERFSDAAQQAGLAPCVFSASEASAAARPDGWRSVIVAEDTIVDLPGLAFTGKAWGPVRTAINRAAREEVSFRMVRLADEPWNVLAQVRAISEQWAGDKGLPEMRFTLGTVEEALDPEVYVGLAVDGGGNLHGVTSWLPVYGPAAAAGDGDRAEPRIVGWTLDLMRRRDGGFGPVMEFLIASSALHFSQAGYAFVSLSGAPLVRPDAVDAGPVDQVLARLGALLEPLYGFSSLHRFKQKFNPRSAPLHLLYRDEGDLPRIGIALTRAYLPDASMRDLVASAAGTAKRSGH</sequence>
<dbReference type="STRING" id="1079994.SAMN04488565_0816"/>
<dbReference type="Proteomes" id="UP000182690">
    <property type="component" value="Unassembled WGS sequence"/>
</dbReference>
<feature type="transmembrane region" description="Helical" evidence="6">
    <location>
        <begin position="331"/>
        <end position="356"/>
    </location>
</feature>
<evidence type="ECO:0000259" key="7">
    <source>
        <dbReference type="Pfam" id="PF09924"/>
    </source>
</evidence>
<accession>A0A1H0YEZ5</accession>
<dbReference type="GO" id="GO:0016755">
    <property type="term" value="F:aminoacyltransferase activity"/>
    <property type="evidence" value="ECO:0007669"/>
    <property type="project" value="TreeGrafter"/>
</dbReference>
<feature type="transmembrane region" description="Helical" evidence="6">
    <location>
        <begin position="88"/>
        <end position="109"/>
    </location>
</feature>
<dbReference type="OrthoDB" id="594838at2"/>
<dbReference type="AlphaFoldDB" id="A0A1H0YEZ5"/>
<protein>
    <submittedName>
        <fullName evidence="8">Lysylphosphatidylglycerol synthetase, C-terminal domain, DUF2156 family</fullName>
    </submittedName>
</protein>
<dbReference type="eggNOG" id="COG2898">
    <property type="taxonomic scope" value="Bacteria"/>
</dbReference>
<organism evidence="8 9">
    <name type="scientific">Leucobacter chromiiresistens</name>
    <dbReference type="NCBI Taxonomy" id="1079994"/>
    <lineage>
        <taxon>Bacteria</taxon>
        <taxon>Bacillati</taxon>
        <taxon>Actinomycetota</taxon>
        <taxon>Actinomycetes</taxon>
        <taxon>Micrococcales</taxon>
        <taxon>Microbacteriaceae</taxon>
        <taxon>Leucobacter</taxon>
    </lineage>
</organism>
<dbReference type="GO" id="GO:0005886">
    <property type="term" value="C:plasma membrane"/>
    <property type="evidence" value="ECO:0007669"/>
    <property type="project" value="UniProtKB-SubCell"/>
</dbReference>
<dbReference type="RefSeq" id="WP_010155395.1">
    <property type="nucleotide sequence ID" value="NZ_FNKB01000001.1"/>
</dbReference>
<feature type="domain" description="Phosphatidylglycerol lysyltransferase C-terminal" evidence="7">
    <location>
        <begin position="380"/>
        <end position="684"/>
    </location>
</feature>
<feature type="transmembrane region" description="Helical" evidence="6">
    <location>
        <begin position="157"/>
        <end position="175"/>
    </location>
</feature>
<proteinExistence type="predicted"/>
<keyword evidence="3 6" id="KW-0812">Transmembrane</keyword>
<feature type="transmembrane region" description="Helical" evidence="6">
    <location>
        <begin position="182"/>
        <end position="199"/>
    </location>
</feature>
<dbReference type="EMBL" id="FNKB01000001">
    <property type="protein sequence ID" value="SDQ13785.1"/>
    <property type="molecule type" value="Genomic_DNA"/>
</dbReference>
<evidence type="ECO:0000256" key="6">
    <source>
        <dbReference type="SAM" id="Phobius"/>
    </source>
</evidence>
<evidence type="ECO:0000256" key="4">
    <source>
        <dbReference type="ARBA" id="ARBA00022989"/>
    </source>
</evidence>
<evidence type="ECO:0000256" key="2">
    <source>
        <dbReference type="ARBA" id="ARBA00022475"/>
    </source>
</evidence>
<dbReference type="PANTHER" id="PTHR34697">
    <property type="entry name" value="PHOSPHATIDYLGLYCEROL LYSYLTRANSFERASE"/>
    <property type="match status" value="1"/>
</dbReference>
<evidence type="ECO:0000256" key="5">
    <source>
        <dbReference type="ARBA" id="ARBA00023136"/>
    </source>
</evidence>
<dbReference type="InterPro" id="IPR051211">
    <property type="entry name" value="PG_lysyltransferase"/>
</dbReference>
<dbReference type="InterPro" id="IPR024320">
    <property type="entry name" value="LPG_synthase_C"/>
</dbReference>
<feature type="transmembrane region" description="Helical" evidence="6">
    <location>
        <begin position="205"/>
        <end position="222"/>
    </location>
</feature>
<reference evidence="8 9" key="1">
    <citation type="submission" date="2016-10" db="EMBL/GenBank/DDBJ databases">
        <authorList>
            <person name="de Groot N.N."/>
        </authorList>
    </citation>
    <scope>NUCLEOTIDE SEQUENCE [LARGE SCALE GENOMIC DNA]</scope>
    <source>
        <strain evidence="8 9">DSM 22788</strain>
    </source>
</reference>
<keyword evidence="5 6" id="KW-0472">Membrane</keyword>
<keyword evidence="4 6" id="KW-1133">Transmembrane helix</keyword>
<feature type="transmembrane region" description="Helical" evidence="6">
    <location>
        <begin position="121"/>
        <end position="145"/>
    </location>
</feature>
<keyword evidence="2" id="KW-1003">Cell membrane</keyword>
<comment type="subcellular location">
    <subcellularLocation>
        <location evidence="1">Cell membrane</location>
        <topology evidence="1">Multi-pass membrane protein</topology>
    </subcellularLocation>
</comment>
<feature type="transmembrane region" description="Helical" evidence="6">
    <location>
        <begin position="294"/>
        <end position="319"/>
    </location>
</feature>
<dbReference type="PANTHER" id="PTHR34697:SF2">
    <property type="entry name" value="PHOSPHATIDYLGLYCEROL LYSYLTRANSFERASE"/>
    <property type="match status" value="1"/>
</dbReference>
<dbReference type="GO" id="GO:0055091">
    <property type="term" value="P:phospholipid homeostasis"/>
    <property type="evidence" value="ECO:0007669"/>
    <property type="project" value="TreeGrafter"/>
</dbReference>
<dbReference type="Pfam" id="PF09924">
    <property type="entry name" value="LPG_synthase_C"/>
    <property type="match status" value="1"/>
</dbReference>
<evidence type="ECO:0000313" key="9">
    <source>
        <dbReference type="Proteomes" id="UP000182690"/>
    </source>
</evidence>
<feature type="transmembrane region" description="Helical" evidence="6">
    <location>
        <begin position="267"/>
        <end position="287"/>
    </location>
</feature>
<name>A0A1H0YEZ5_9MICO</name>
<evidence type="ECO:0000313" key="8">
    <source>
        <dbReference type="EMBL" id="SDQ13785.1"/>
    </source>
</evidence>
<evidence type="ECO:0000256" key="1">
    <source>
        <dbReference type="ARBA" id="ARBA00004651"/>
    </source>
</evidence>